<evidence type="ECO:0000256" key="7">
    <source>
        <dbReference type="RuleBase" id="RU004447"/>
    </source>
</evidence>
<feature type="compositionally biased region" description="Acidic residues" evidence="8">
    <location>
        <begin position="61"/>
        <end position="85"/>
    </location>
</feature>
<dbReference type="AlphaFoldDB" id="A0AAW1P6W3"/>
<feature type="domain" description="Peptidase M16 C-terminal" evidence="10">
    <location>
        <begin position="255"/>
        <end position="438"/>
    </location>
</feature>
<feature type="region of interest" description="Disordered" evidence="8">
    <location>
        <begin position="34"/>
        <end position="101"/>
    </location>
</feature>
<dbReference type="PANTHER" id="PTHR43690">
    <property type="entry name" value="NARDILYSIN"/>
    <property type="match status" value="1"/>
</dbReference>
<dbReference type="InterPro" id="IPR054734">
    <property type="entry name" value="PqqF-like_C_4"/>
</dbReference>
<feature type="region of interest" description="Disordered" evidence="8">
    <location>
        <begin position="569"/>
        <end position="660"/>
    </location>
</feature>
<proteinExistence type="inferred from homology"/>
<accession>A0AAW1P6W3</accession>
<evidence type="ECO:0008006" key="15">
    <source>
        <dbReference type="Google" id="ProtNLM"/>
    </source>
</evidence>
<keyword evidence="14" id="KW-1185">Reference proteome</keyword>
<dbReference type="GO" id="GO:0046872">
    <property type="term" value="F:metal ion binding"/>
    <property type="evidence" value="ECO:0007669"/>
    <property type="project" value="UniProtKB-KW"/>
</dbReference>
<feature type="domain" description="Peptidase M16 N-terminal" evidence="9">
    <location>
        <begin position="97"/>
        <end position="225"/>
    </location>
</feature>
<keyword evidence="4" id="KW-0378">Hydrolase</keyword>
<dbReference type="Pfam" id="PF05193">
    <property type="entry name" value="Peptidase_M16_C"/>
    <property type="match status" value="1"/>
</dbReference>
<dbReference type="Pfam" id="PF22456">
    <property type="entry name" value="PqqF-like_C_4"/>
    <property type="match status" value="1"/>
</dbReference>
<evidence type="ECO:0000259" key="12">
    <source>
        <dbReference type="Pfam" id="PF22456"/>
    </source>
</evidence>
<dbReference type="InterPro" id="IPR011765">
    <property type="entry name" value="Pept_M16_N"/>
</dbReference>
<dbReference type="Pfam" id="PF16187">
    <property type="entry name" value="Peptidase_M16_M"/>
    <property type="match status" value="2"/>
</dbReference>
<name>A0AAW1P6W3_9CHLO</name>
<feature type="domain" description="Peptidase M16 middle/third" evidence="11">
    <location>
        <begin position="446"/>
        <end position="575"/>
    </location>
</feature>
<feature type="domain" description="Peptidase M16 middle/third" evidence="11">
    <location>
        <begin position="660"/>
        <end position="814"/>
    </location>
</feature>
<evidence type="ECO:0000256" key="6">
    <source>
        <dbReference type="ARBA" id="ARBA00023049"/>
    </source>
</evidence>
<dbReference type="PANTHER" id="PTHR43690:SF18">
    <property type="entry name" value="INSULIN-DEGRADING ENZYME-RELATED"/>
    <property type="match status" value="1"/>
</dbReference>
<evidence type="ECO:0000256" key="2">
    <source>
        <dbReference type="ARBA" id="ARBA00022670"/>
    </source>
</evidence>
<dbReference type="Proteomes" id="UP001489004">
    <property type="component" value="Unassembled WGS sequence"/>
</dbReference>
<evidence type="ECO:0000256" key="8">
    <source>
        <dbReference type="SAM" id="MobiDB-lite"/>
    </source>
</evidence>
<feature type="compositionally biased region" description="Basic residues" evidence="8">
    <location>
        <begin position="90"/>
        <end position="101"/>
    </location>
</feature>
<gene>
    <name evidence="13" type="ORF">WJX72_007074</name>
</gene>
<dbReference type="InterPro" id="IPR007863">
    <property type="entry name" value="Peptidase_M16_C"/>
</dbReference>
<evidence type="ECO:0000256" key="5">
    <source>
        <dbReference type="ARBA" id="ARBA00022833"/>
    </source>
</evidence>
<comment type="caution">
    <text evidence="13">The sequence shown here is derived from an EMBL/GenBank/DDBJ whole genome shotgun (WGS) entry which is preliminary data.</text>
</comment>
<dbReference type="PROSITE" id="PS00143">
    <property type="entry name" value="INSULINASE"/>
    <property type="match status" value="1"/>
</dbReference>
<evidence type="ECO:0000256" key="3">
    <source>
        <dbReference type="ARBA" id="ARBA00022723"/>
    </source>
</evidence>
<dbReference type="InterPro" id="IPR050626">
    <property type="entry name" value="Peptidase_M16"/>
</dbReference>
<organism evidence="13 14">
    <name type="scientific">[Myrmecia] bisecta</name>
    <dbReference type="NCBI Taxonomy" id="41462"/>
    <lineage>
        <taxon>Eukaryota</taxon>
        <taxon>Viridiplantae</taxon>
        <taxon>Chlorophyta</taxon>
        <taxon>core chlorophytes</taxon>
        <taxon>Trebouxiophyceae</taxon>
        <taxon>Trebouxiales</taxon>
        <taxon>Trebouxiaceae</taxon>
        <taxon>Myrmecia</taxon>
    </lineage>
</organism>
<evidence type="ECO:0000259" key="10">
    <source>
        <dbReference type="Pfam" id="PF05193"/>
    </source>
</evidence>
<evidence type="ECO:0000259" key="11">
    <source>
        <dbReference type="Pfam" id="PF16187"/>
    </source>
</evidence>
<protein>
    <recommendedName>
        <fullName evidence="15">Insulin-degrading enzyme</fullName>
    </recommendedName>
</protein>
<dbReference type="InterPro" id="IPR032632">
    <property type="entry name" value="Peptidase_M16_M"/>
</dbReference>
<sequence length="1120" mass="122970">MNSVREEIVKSPQDKRQYQWLRLANHMQVLLISDPEMAAGQADENASDSEEEEDHSGSEDIGSETDEEGESGDDAMETDEEDAEEDAKKPAKHAPKHKPVKKAAAAMAVGVGSFSDPDHVQGLSHYLEHMLFMGSEKYPDENEYDSFLTNHGGASNAFTEMELTNYHFDVKPDDLYGALDRCAQFFIAPLCKADALDREVNAVDNEFTGVIQMDDCRVSQLRCHTAKEGHVFRKFSWGNRKSLCDLPKAAGVDVRDELVKYYQQQYSAERMALVVLGGQPLEELEGWVQELFAAVPSGKGARPSYASAGLPFQGGRMYILPAVKEQHEVCATFQFPCLAAAYRSKADEYLSHMIGHEGKGSLLSALKARGWALSVCAGINEGGHDRNSAVYVFDVIITLTEAGLNAGPGAGLATIGLLYEYINMLRRVGLQKWAFDEMAAISAMKFRFEEEQDACDYVTRLAADLHTYAPEHIVNGSFLYDKWDPELVQSLLDRLTPSEMRIDLQTSAFEQLKATWAGKAGSTQSVEPWFDLPYMQLDVPKELLEEWSAGTASSPDLVLPPRNQYIPSDFSLRCDDNPADGAEASTSGRETHAGAAGEAAGSMNGHSKAAPAEIAGHKRPRNGSDGTAAAVGGAPSRQKAPDPTDGRGNGSVQSAAACVTPPPRLLRDEPGLRLWHKMDCTFRMPKAAACFVLSSPLMYASPAAAALSHLLVKLLEDALCEVAYLADIAGLEYDVWLEGLPGIGIKVDGFSHKLPLLVTYIFERLVSLQVDGPTFERVKELLVRMYRNSNMRPEKHAGFMRLYGLKRVLWHADAVLPEVEALTLEQLQGFLPTVLGQLHIETLVHGNLTAAEARQLAQGVLGLLSQAQLPVAERPTDRVVALEPRSSYLIRVPAKNPEEENSVAEVYLQADSDDLALRALLDLVEQVCHEPFYDSLRTKQQLGYSVHCGVRLTHGILGFCFLVVSGVHGPAHLDARIEDFLASFPTALAALSDEEFERHRAALIAAKMQKDRSLMDETDRHWEQIASRRYNFAVREEEVEHLRGLTLRQVHDCFAKYLAPKGKARRKLAVHLMGKAHRAELAAKAAPGVKVLDSVEAVDALKQGLPLSPLLQGAVPSPLS</sequence>
<keyword evidence="2" id="KW-0645">Protease</keyword>
<dbReference type="GO" id="GO:0005737">
    <property type="term" value="C:cytoplasm"/>
    <property type="evidence" value="ECO:0007669"/>
    <property type="project" value="UniProtKB-ARBA"/>
</dbReference>
<evidence type="ECO:0000256" key="4">
    <source>
        <dbReference type="ARBA" id="ARBA00022801"/>
    </source>
</evidence>
<evidence type="ECO:0000259" key="9">
    <source>
        <dbReference type="Pfam" id="PF00675"/>
    </source>
</evidence>
<evidence type="ECO:0000313" key="13">
    <source>
        <dbReference type="EMBL" id="KAK9808961.1"/>
    </source>
</evidence>
<dbReference type="InterPro" id="IPR011249">
    <property type="entry name" value="Metalloenz_LuxS/M16"/>
</dbReference>
<dbReference type="Pfam" id="PF00675">
    <property type="entry name" value="Peptidase_M16"/>
    <property type="match status" value="1"/>
</dbReference>
<evidence type="ECO:0000313" key="14">
    <source>
        <dbReference type="Proteomes" id="UP001489004"/>
    </source>
</evidence>
<dbReference type="EMBL" id="JALJOR010000011">
    <property type="protein sequence ID" value="KAK9808961.1"/>
    <property type="molecule type" value="Genomic_DNA"/>
</dbReference>
<evidence type="ECO:0000256" key="1">
    <source>
        <dbReference type="ARBA" id="ARBA00007261"/>
    </source>
</evidence>
<keyword evidence="5" id="KW-0862">Zinc</keyword>
<dbReference type="GO" id="GO:0004222">
    <property type="term" value="F:metalloendopeptidase activity"/>
    <property type="evidence" value="ECO:0007669"/>
    <property type="project" value="InterPro"/>
</dbReference>
<dbReference type="Gene3D" id="3.30.830.10">
    <property type="entry name" value="Metalloenzyme, LuxS/M16 peptidase-like"/>
    <property type="match status" value="4"/>
</dbReference>
<dbReference type="InterPro" id="IPR001431">
    <property type="entry name" value="Pept_M16_Zn_BS"/>
</dbReference>
<dbReference type="SUPFAM" id="SSF63411">
    <property type="entry name" value="LuxS/MPP-like metallohydrolase"/>
    <property type="match status" value="4"/>
</dbReference>
<feature type="compositionally biased region" description="Acidic residues" evidence="8">
    <location>
        <begin position="45"/>
        <end position="54"/>
    </location>
</feature>
<comment type="similarity">
    <text evidence="1 7">Belongs to the peptidase M16 family.</text>
</comment>
<dbReference type="FunFam" id="3.30.830.10:FF:000005">
    <property type="entry name" value="nardilysin isoform X1"/>
    <property type="match status" value="1"/>
</dbReference>
<keyword evidence="6" id="KW-0482">Metalloprotease</keyword>
<feature type="domain" description="Coenzyme PQQ synthesis protein F-like C-terminal lobe" evidence="12">
    <location>
        <begin position="923"/>
        <end position="1022"/>
    </location>
</feature>
<dbReference type="GO" id="GO:0006508">
    <property type="term" value="P:proteolysis"/>
    <property type="evidence" value="ECO:0007669"/>
    <property type="project" value="UniProtKB-KW"/>
</dbReference>
<reference evidence="13 14" key="1">
    <citation type="journal article" date="2024" name="Nat. Commun.">
        <title>Phylogenomics reveals the evolutionary origins of lichenization in chlorophyte algae.</title>
        <authorList>
            <person name="Puginier C."/>
            <person name="Libourel C."/>
            <person name="Otte J."/>
            <person name="Skaloud P."/>
            <person name="Haon M."/>
            <person name="Grisel S."/>
            <person name="Petersen M."/>
            <person name="Berrin J.G."/>
            <person name="Delaux P.M."/>
            <person name="Dal Grande F."/>
            <person name="Keller J."/>
        </authorList>
    </citation>
    <scope>NUCLEOTIDE SEQUENCE [LARGE SCALE GENOMIC DNA]</scope>
    <source>
        <strain evidence="13 14">SAG 2043</strain>
    </source>
</reference>
<keyword evidence="3" id="KW-0479">Metal-binding</keyword>